<evidence type="ECO:0000313" key="3">
    <source>
        <dbReference type="Proteomes" id="UP001497457"/>
    </source>
</evidence>
<evidence type="ECO:0000313" key="2">
    <source>
        <dbReference type="EMBL" id="CAL4993379.1"/>
    </source>
</evidence>
<sequence>MATFYRKNLVIFEDTEVNYNDAATTGLIVLVRPRSPQVLMDITHGQIMEALQQQAAVNVPIRQISRYLCDYVVGTTNFRDTSKILRNGILEVGQHRLAILPLMPGYGSSEVHIDATFPSYRLEQETQEEMPAYQPPEALKLIVTGVPPVFWERPELIPRIFRNICEVCQVCINRNDLAFSMLTYASPSHIPKDASVGIRRVGPSNAYSILNIWPIWIDVVPATPSEIEAVVPNEQGDDGAGSSRGGGPLGAGHQRGYLVEAPEEPVDSSTTSEAPVDSSNDSSMLTLPESGTEIPETPYEEITSRLSIER</sequence>
<accession>A0ABC9B9H0</accession>
<feature type="region of interest" description="Disordered" evidence="1">
    <location>
        <begin position="232"/>
        <end position="310"/>
    </location>
</feature>
<feature type="compositionally biased region" description="Low complexity" evidence="1">
    <location>
        <begin position="292"/>
        <end position="301"/>
    </location>
</feature>
<feature type="compositionally biased region" description="Gly residues" evidence="1">
    <location>
        <begin position="238"/>
        <end position="250"/>
    </location>
</feature>
<gene>
    <name evidence="2" type="ORF">URODEC1_LOCUS61505</name>
</gene>
<proteinExistence type="predicted"/>
<dbReference type="AlphaFoldDB" id="A0ABC9B9H0"/>
<feature type="compositionally biased region" description="Polar residues" evidence="1">
    <location>
        <begin position="267"/>
        <end position="285"/>
    </location>
</feature>
<protein>
    <submittedName>
        <fullName evidence="2">Uncharacterized protein</fullName>
    </submittedName>
</protein>
<evidence type="ECO:0000256" key="1">
    <source>
        <dbReference type="SAM" id="MobiDB-lite"/>
    </source>
</evidence>
<keyword evidence="3" id="KW-1185">Reference proteome</keyword>
<organism evidence="2 3">
    <name type="scientific">Urochloa decumbens</name>
    <dbReference type="NCBI Taxonomy" id="240449"/>
    <lineage>
        <taxon>Eukaryota</taxon>
        <taxon>Viridiplantae</taxon>
        <taxon>Streptophyta</taxon>
        <taxon>Embryophyta</taxon>
        <taxon>Tracheophyta</taxon>
        <taxon>Spermatophyta</taxon>
        <taxon>Magnoliopsida</taxon>
        <taxon>Liliopsida</taxon>
        <taxon>Poales</taxon>
        <taxon>Poaceae</taxon>
        <taxon>PACMAD clade</taxon>
        <taxon>Panicoideae</taxon>
        <taxon>Panicodae</taxon>
        <taxon>Paniceae</taxon>
        <taxon>Melinidinae</taxon>
        <taxon>Urochloa</taxon>
    </lineage>
</organism>
<reference evidence="2" key="1">
    <citation type="submission" date="2024-10" db="EMBL/GenBank/DDBJ databases">
        <authorList>
            <person name="Ryan C."/>
        </authorList>
    </citation>
    <scope>NUCLEOTIDE SEQUENCE [LARGE SCALE GENOMIC DNA]</scope>
</reference>
<name>A0ABC9B9H0_9POAL</name>
<dbReference type="EMBL" id="OZ075134">
    <property type="protein sequence ID" value="CAL4993379.1"/>
    <property type="molecule type" value="Genomic_DNA"/>
</dbReference>
<dbReference type="Proteomes" id="UP001497457">
    <property type="component" value="Chromosome 24b"/>
</dbReference>